<reference evidence="2" key="2">
    <citation type="submission" date="2022-01" db="EMBL/GenBank/DDBJ databases">
        <authorList>
            <person name="Yamashiro T."/>
            <person name="Shiraishi A."/>
            <person name="Satake H."/>
            <person name="Nakayama K."/>
        </authorList>
    </citation>
    <scope>NUCLEOTIDE SEQUENCE</scope>
</reference>
<sequence length="79" mass="9146">MDTVASYLLHLLDATFPSQSCFYGFHKDLASTSFMKTEKVSIRYGRKQILRVFLMFLLAFAASESLLSRQLREMQDQLC</sequence>
<accession>A0ABQ4WXG2</accession>
<proteinExistence type="predicted"/>
<evidence type="ECO:0000256" key="1">
    <source>
        <dbReference type="SAM" id="Phobius"/>
    </source>
</evidence>
<keyword evidence="1" id="KW-0812">Transmembrane</keyword>
<organism evidence="2 3">
    <name type="scientific">Tanacetum coccineum</name>
    <dbReference type="NCBI Taxonomy" id="301880"/>
    <lineage>
        <taxon>Eukaryota</taxon>
        <taxon>Viridiplantae</taxon>
        <taxon>Streptophyta</taxon>
        <taxon>Embryophyta</taxon>
        <taxon>Tracheophyta</taxon>
        <taxon>Spermatophyta</taxon>
        <taxon>Magnoliopsida</taxon>
        <taxon>eudicotyledons</taxon>
        <taxon>Gunneridae</taxon>
        <taxon>Pentapetalae</taxon>
        <taxon>asterids</taxon>
        <taxon>campanulids</taxon>
        <taxon>Asterales</taxon>
        <taxon>Asteraceae</taxon>
        <taxon>Asteroideae</taxon>
        <taxon>Anthemideae</taxon>
        <taxon>Anthemidinae</taxon>
        <taxon>Tanacetum</taxon>
    </lineage>
</organism>
<comment type="caution">
    <text evidence="2">The sequence shown here is derived from an EMBL/GenBank/DDBJ whole genome shotgun (WGS) entry which is preliminary data.</text>
</comment>
<keyword evidence="1" id="KW-1133">Transmembrane helix</keyword>
<evidence type="ECO:0000313" key="2">
    <source>
        <dbReference type="EMBL" id="GJS57385.1"/>
    </source>
</evidence>
<dbReference type="EMBL" id="BQNB010009002">
    <property type="protein sequence ID" value="GJS57385.1"/>
    <property type="molecule type" value="Genomic_DNA"/>
</dbReference>
<keyword evidence="1" id="KW-0472">Membrane</keyword>
<protein>
    <submittedName>
        <fullName evidence="2">Uncharacterized protein</fullName>
    </submittedName>
</protein>
<keyword evidence="3" id="KW-1185">Reference proteome</keyword>
<evidence type="ECO:0000313" key="3">
    <source>
        <dbReference type="Proteomes" id="UP001151760"/>
    </source>
</evidence>
<feature type="transmembrane region" description="Helical" evidence="1">
    <location>
        <begin position="49"/>
        <end position="67"/>
    </location>
</feature>
<name>A0ABQ4WXG2_9ASTR</name>
<gene>
    <name evidence="2" type="ORF">Tco_0652169</name>
</gene>
<dbReference type="Proteomes" id="UP001151760">
    <property type="component" value="Unassembled WGS sequence"/>
</dbReference>
<reference evidence="2" key="1">
    <citation type="journal article" date="2022" name="Int. J. Mol. Sci.">
        <title>Draft Genome of Tanacetum Coccineum: Genomic Comparison of Closely Related Tanacetum-Family Plants.</title>
        <authorList>
            <person name="Yamashiro T."/>
            <person name="Shiraishi A."/>
            <person name="Nakayama K."/>
            <person name="Satake H."/>
        </authorList>
    </citation>
    <scope>NUCLEOTIDE SEQUENCE</scope>
</reference>